<dbReference type="AlphaFoldDB" id="A0A918XNW8"/>
<dbReference type="Gene3D" id="1.10.10.10">
    <property type="entry name" value="Winged helix-like DNA-binding domain superfamily/Winged helix DNA-binding domain"/>
    <property type="match status" value="1"/>
</dbReference>
<organism evidence="6 7">
    <name type="scientific">Thalassobaculum fulvum</name>
    <dbReference type="NCBI Taxonomy" id="1633335"/>
    <lineage>
        <taxon>Bacteria</taxon>
        <taxon>Pseudomonadati</taxon>
        <taxon>Pseudomonadota</taxon>
        <taxon>Alphaproteobacteria</taxon>
        <taxon>Rhodospirillales</taxon>
        <taxon>Thalassobaculaceae</taxon>
        <taxon>Thalassobaculum</taxon>
    </lineage>
</organism>
<feature type="domain" description="HTH lysR-type" evidence="5">
    <location>
        <begin position="1"/>
        <end position="59"/>
    </location>
</feature>
<keyword evidence="4" id="KW-0804">Transcription</keyword>
<dbReference type="Proteomes" id="UP000630353">
    <property type="component" value="Unassembled WGS sequence"/>
</dbReference>
<evidence type="ECO:0000256" key="2">
    <source>
        <dbReference type="ARBA" id="ARBA00023015"/>
    </source>
</evidence>
<dbReference type="Pfam" id="PF03466">
    <property type="entry name" value="LysR_substrate"/>
    <property type="match status" value="1"/>
</dbReference>
<comment type="similarity">
    <text evidence="1">Belongs to the LysR transcriptional regulatory family.</text>
</comment>
<evidence type="ECO:0000313" key="7">
    <source>
        <dbReference type="Proteomes" id="UP000630353"/>
    </source>
</evidence>
<name>A0A918XNW8_9PROT</name>
<dbReference type="SUPFAM" id="SSF53850">
    <property type="entry name" value="Periplasmic binding protein-like II"/>
    <property type="match status" value="1"/>
</dbReference>
<dbReference type="PANTHER" id="PTHR30537:SF5">
    <property type="entry name" value="HTH-TYPE TRANSCRIPTIONAL ACTIVATOR TTDR-RELATED"/>
    <property type="match status" value="1"/>
</dbReference>
<evidence type="ECO:0000313" key="6">
    <source>
        <dbReference type="EMBL" id="GHD43181.1"/>
    </source>
</evidence>
<dbReference type="FunFam" id="1.10.10.10:FF:000001">
    <property type="entry name" value="LysR family transcriptional regulator"/>
    <property type="match status" value="1"/>
</dbReference>
<evidence type="ECO:0000256" key="1">
    <source>
        <dbReference type="ARBA" id="ARBA00009437"/>
    </source>
</evidence>
<dbReference type="GO" id="GO:0003700">
    <property type="term" value="F:DNA-binding transcription factor activity"/>
    <property type="evidence" value="ECO:0007669"/>
    <property type="project" value="InterPro"/>
</dbReference>
<dbReference type="RefSeq" id="WP_189987734.1">
    <property type="nucleotide sequence ID" value="NZ_BMZS01000002.1"/>
</dbReference>
<dbReference type="PROSITE" id="PS50931">
    <property type="entry name" value="HTH_LYSR"/>
    <property type="match status" value="1"/>
</dbReference>
<dbReference type="Pfam" id="PF00126">
    <property type="entry name" value="HTH_1"/>
    <property type="match status" value="1"/>
</dbReference>
<evidence type="ECO:0000256" key="3">
    <source>
        <dbReference type="ARBA" id="ARBA00023125"/>
    </source>
</evidence>
<dbReference type="InterPro" id="IPR036390">
    <property type="entry name" value="WH_DNA-bd_sf"/>
</dbReference>
<dbReference type="InterPro" id="IPR058163">
    <property type="entry name" value="LysR-type_TF_proteobact-type"/>
</dbReference>
<accession>A0A918XNW8</accession>
<comment type="caution">
    <text evidence="6">The sequence shown here is derived from an EMBL/GenBank/DDBJ whole genome shotgun (WGS) entry which is preliminary data.</text>
</comment>
<protein>
    <submittedName>
        <fullName evidence="6">LysR family transcriptional regulator</fullName>
    </submittedName>
</protein>
<dbReference type="EMBL" id="BMZS01000002">
    <property type="protein sequence ID" value="GHD43181.1"/>
    <property type="molecule type" value="Genomic_DNA"/>
</dbReference>
<evidence type="ECO:0000256" key="4">
    <source>
        <dbReference type="ARBA" id="ARBA00023163"/>
    </source>
</evidence>
<dbReference type="InterPro" id="IPR036388">
    <property type="entry name" value="WH-like_DNA-bd_sf"/>
</dbReference>
<dbReference type="PANTHER" id="PTHR30537">
    <property type="entry name" value="HTH-TYPE TRANSCRIPTIONAL REGULATOR"/>
    <property type="match status" value="1"/>
</dbReference>
<reference evidence="6" key="1">
    <citation type="journal article" date="2014" name="Int. J. Syst. Evol. Microbiol.">
        <title>Complete genome sequence of Corynebacterium casei LMG S-19264T (=DSM 44701T), isolated from a smear-ripened cheese.</title>
        <authorList>
            <consortium name="US DOE Joint Genome Institute (JGI-PGF)"/>
            <person name="Walter F."/>
            <person name="Albersmeier A."/>
            <person name="Kalinowski J."/>
            <person name="Ruckert C."/>
        </authorList>
    </citation>
    <scope>NUCLEOTIDE SEQUENCE</scope>
    <source>
        <strain evidence="6">KCTC 42651</strain>
    </source>
</reference>
<sequence>MDRLTVLQTFVAVAETGSFTEAAGRLGLSRAMTSRHVQALEDRLGVKLLQRTTRRVSTTQAGAGYLERARRLLAEFDEAETEVRGERASPRGTLRVNVPVTFGRLHVAAALPSFLDRYPDLAVELTANDRVVDLIEEGYDVAVRIGRLPDSTLVARRIGTITVRLAASPGYLAAHGTPKEPEDLSRHNWLGYSYSAALGSPRLVHDDGREATPRVGGSLVANNGDIIAEAAAGGAGIVLQPDFILAPYLADGRLVAVLPGWHGPELGIHAVHHQSRYVAAKVRAFVDHLEAWFRSGG</sequence>
<dbReference type="GO" id="GO:0043565">
    <property type="term" value="F:sequence-specific DNA binding"/>
    <property type="evidence" value="ECO:0007669"/>
    <property type="project" value="TreeGrafter"/>
</dbReference>
<keyword evidence="3" id="KW-0238">DNA-binding</keyword>
<reference evidence="6" key="2">
    <citation type="submission" date="2020-09" db="EMBL/GenBank/DDBJ databases">
        <authorList>
            <person name="Sun Q."/>
            <person name="Kim S."/>
        </authorList>
    </citation>
    <scope>NUCLEOTIDE SEQUENCE</scope>
    <source>
        <strain evidence="6">KCTC 42651</strain>
    </source>
</reference>
<proteinExistence type="inferred from homology"/>
<keyword evidence="7" id="KW-1185">Reference proteome</keyword>
<dbReference type="FunFam" id="3.40.190.290:FF:000001">
    <property type="entry name" value="Transcriptional regulator, LysR family"/>
    <property type="match status" value="1"/>
</dbReference>
<dbReference type="GO" id="GO:0006351">
    <property type="term" value="P:DNA-templated transcription"/>
    <property type="evidence" value="ECO:0007669"/>
    <property type="project" value="TreeGrafter"/>
</dbReference>
<dbReference type="InterPro" id="IPR000847">
    <property type="entry name" value="LysR_HTH_N"/>
</dbReference>
<dbReference type="SUPFAM" id="SSF46785">
    <property type="entry name" value="Winged helix' DNA-binding domain"/>
    <property type="match status" value="1"/>
</dbReference>
<keyword evidence="2" id="KW-0805">Transcription regulation</keyword>
<dbReference type="InterPro" id="IPR005119">
    <property type="entry name" value="LysR_subst-bd"/>
</dbReference>
<dbReference type="Gene3D" id="3.40.190.290">
    <property type="match status" value="1"/>
</dbReference>
<evidence type="ECO:0000259" key="5">
    <source>
        <dbReference type="PROSITE" id="PS50931"/>
    </source>
</evidence>
<gene>
    <name evidence="6" type="ORF">GCM10017083_08960</name>
</gene>
<dbReference type="CDD" id="cd08422">
    <property type="entry name" value="PBP2_CrgA_like"/>
    <property type="match status" value="1"/>
</dbReference>